<dbReference type="InterPro" id="IPR016024">
    <property type="entry name" value="ARM-type_fold"/>
</dbReference>
<dbReference type="GO" id="GO:0012505">
    <property type="term" value="C:endomembrane system"/>
    <property type="evidence" value="ECO:0007669"/>
    <property type="project" value="TreeGrafter"/>
</dbReference>
<name>A0A2N1PUE7_9BACT</name>
<dbReference type="GO" id="GO:0044183">
    <property type="term" value="F:protein folding chaperone"/>
    <property type="evidence" value="ECO:0007669"/>
    <property type="project" value="TreeGrafter"/>
</dbReference>
<dbReference type="InterPro" id="IPR019734">
    <property type="entry name" value="TPR_rpt"/>
</dbReference>
<sequence length="580" mass="63683">MNTFESLKEAMMSGDMEQIRESCKKIPSSGDDRYLPLIKQVLSDPEISGETRYCLRKTYNALIDACKIDPEPGSGSYLQEDNFGIISSDSKIAALSLDHPDPERRIAALRSVASMNSPDLMTHILNFLAREKDERVIATFMKTIGRMGKGKSELVGVLAQYLCSDNERIRANCVEGLELLGCPEAIPHLAPVLRDADNRVKANAAKALWVFGRREVLSFLDKMLQSKEEWERDSAVYALGFIPSQGSTNLLVRALEDPSSNVRAGAAAALERLRSQNPHGQSWKTGTIGWISSLVMAAFIGAMIFMIINNRNSPPSGSQLQPVRFTVSENGQSNTGETVKSNQGDLAGNTEAAAFHHSNSAVFLARGDVARAIDEAQKACLLDPSNSKYHISLGQIYGSIGNSPDAISAFSNAMMANPADLQIKRSLATLYMDAGLYSKALTLLQILAEKKPNDGWALTSLGLCHLQNNQMKDARTEMTKALELMPDNPEALMNMAMLLQREGDLEKAIELLKKSSSLDSSDIRIHNRLAVALIKSRRPDEAMPILRKIILMAPRTMAAHQAGELLRDIHVENSEKTENK</sequence>
<keyword evidence="2" id="KW-0472">Membrane</keyword>
<evidence type="ECO:0000313" key="3">
    <source>
        <dbReference type="EMBL" id="PKK91948.1"/>
    </source>
</evidence>
<dbReference type="InterPro" id="IPR050754">
    <property type="entry name" value="FKBP4/5/8-like"/>
</dbReference>
<dbReference type="PROSITE" id="PS50005">
    <property type="entry name" value="TPR"/>
    <property type="match status" value="3"/>
</dbReference>
<dbReference type="Proteomes" id="UP000233256">
    <property type="component" value="Unassembled WGS sequence"/>
</dbReference>
<dbReference type="GO" id="GO:0005829">
    <property type="term" value="C:cytosol"/>
    <property type="evidence" value="ECO:0007669"/>
    <property type="project" value="TreeGrafter"/>
</dbReference>
<dbReference type="SMART" id="SM00028">
    <property type="entry name" value="TPR"/>
    <property type="match status" value="6"/>
</dbReference>
<dbReference type="SUPFAM" id="SSF48452">
    <property type="entry name" value="TPR-like"/>
    <property type="match status" value="1"/>
</dbReference>
<proteinExistence type="predicted"/>
<dbReference type="Gene3D" id="1.25.10.10">
    <property type="entry name" value="Leucine-rich Repeat Variant"/>
    <property type="match status" value="2"/>
</dbReference>
<dbReference type="AlphaFoldDB" id="A0A2N1PUE7"/>
<keyword evidence="1" id="KW-0802">TPR repeat</keyword>
<dbReference type="InterPro" id="IPR004155">
    <property type="entry name" value="PBS_lyase_HEAT"/>
</dbReference>
<dbReference type="PANTHER" id="PTHR46512:SF1">
    <property type="entry name" value="PEPTIDYLPROLYL ISOMERASE"/>
    <property type="match status" value="1"/>
</dbReference>
<dbReference type="EMBL" id="PGXC01000001">
    <property type="protein sequence ID" value="PKK91948.1"/>
    <property type="molecule type" value="Genomic_DNA"/>
</dbReference>
<dbReference type="SUPFAM" id="SSF48371">
    <property type="entry name" value="ARM repeat"/>
    <property type="match status" value="1"/>
</dbReference>
<accession>A0A2N1PUE7</accession>
<keyword evidence="2" id="KW-0812">Transmembrane</keyword>
<dbReference type="PANTHER" id="PTHR46512">
    <property type="entry name" value="PEPTIDYLPROLYL ISOMERASE"/>
    <property type="match status" value="1"/>
</dbReference>
<dbReference type="GO" id="GO:0016020">
    <property type="term" value="C:membrane"/>
    <property type="evidence" value="ECO:0007669"/>
    <property type="project" value="TreeGrafter"/>
</dbReference>
<dbReference type="Pfam" id="PF13646">
    <property type="entry name" value="HEAT_2"/>
    <property type="match status" value="1"/>
</dbReference>
<feature type="repeat" description="TPR" evidence="1">
    <location>
        <begin position="489"/>
        <end position="522"/>
    </location>
</feature>
<feature type="repeat" description="TPR" evidence="1">
    <location>
        <begin position="455"/>
        <end position="488"/>
    </location>
</feature>
<organism evidence="3 4">
    <name type="scientific">Candidatus Wallbacteria bacterium HGW-Wallbacteria-1</name>
    <dbReference type="NCBI Taxonomy" id="2013854"/>
    <lineage>
        <taxon>Bacteria</taxon>
        <taxon>Candidatus Walliibacteriota</taxon>
    </lineage>
</organism>
<feature type="transmembrane region" description="Helical" evidence="2">
    <location>
        <begin position="288"/>
        <end position="308"/>
    </location>
</feature>
<dbReference type="InterPro" id="IPR011990">
    <property type="entry name" value="TPR-like_helical_dom_sf"/>
</dbReference>
<comment type="caution">
    <text evidence="3">The sequence shown here is derived from an EMBL/GenBank/DDBJ whole genome shotgun (WGS) entry which is preliminary data.</text>
</comment>
<dbReference type="Pfam" id="PF14559">
    <property type="entry name" value="TPR_19"/>
    <property type="match status" value="2"/>
</dbReference>
<evidence type="ECO:0000256" key="2">
    <source>
        <dbReference type="SAM" id="Phobius"/>
    </source>
</evidence>
<gene>
    <name evidence="3" type="ORF">CVV64_00540</name>
</gene>
<dbReference type="SMART" id="SM00567">
    <property type="entry name" value="EZ_HEAT"/>
    <property type="match status" value="2"/>
</dbReference>
<protein>
    <submittedName>
        <fullName evidence="3">Uncharacterized protein</fullName>
    </submittedName>
</protein>
<feature type="repeat" description="TPR" evidence="1">
    <location>
        <begin position="387"/>
        <end position="420"/>
    </location>
</feature>
<evidence type="ECO:0000256" key="1">
    <source>
        <dbReference type="PROSITE-ProRule" id="PRU00339"/>
    </source>
</evidence>
<keyword evidence="2" id="KW-1133">Transmembrane helix</keyword>
<evidence type="ECO:0000313" key="4">
    <source>
        <dbReference type="Proteomes" id="UP000233256"/>
    </source>
</evidence>
<dbReference type="Gene3D" id="1.25.40.10">
    <property type="entry name" value="Tetratricopeptide repeat domain"/>
    <property type="match status" value="1"/>
</dbReference>
<reference evidence="3 4" key="1">
    <citation type="journal article" date="2017" name="ISME J.">
        <title>Potential for microbial H2 and metal transformations associated with novel bacteria and archaea in deep terrestrial subsurface sediments.</title>
        <authorList>
            <person name="Hernsdorf A.W."/>
            <person name="Amano Y."/>
            <person name="Miyakawa K."/>
            <person name="Ise K."/>
            <person name="Suzuki Y."/>
            <person name="Anantharaman K."/>
            <person name="Probst A."/>
            <person name="Burstein D."/>
            <person name="Thomas B.C."/>
            <person name="Banfield J.F."/>
        </authorList>
    </citation>
    <scope>NUCLEOTIDE SEQUENCE [LARGE SCALE GENOMIC DNA]</scope>
    <source>
        <strain evidence="3">HGW-Wallbacteria-1</strain>
    </source>
</reference>
<dbReference type="InterPro" id="IPR011989">
    <property type="entry name" value="ARM-like"/>
</dbReference>